<reference evidence="1" key="1">
    <citation type="submission" date="2018-02" db="EMBL/GenBank/DDBJ databases">
        <authorList>
            <person name="Cohen D.B."/>
            <person name="Kent A.D."/>
        </authorList>
    </citation>
    <scope>NUCLEOTIDE SEQUENCE</scope>
</reference>
<sequence>MRGGRAGFIGRRARLARDDHARVVRLPRGDLILHASPSPNPPRFSCAYPFLTRFSRAVLEVFWNSKWVMQHIVGKLSTSYFPTIPVKRGMPSANRELHVVAGVVIFPTHPGLRVNLQRVGKTLRAKAAVREEKCAKPSARIFLQILSQFARIFDLAPDVGFSTFLEDSVRKRGNVGGRVPENFSTALFRRTCFRARGRRSSRCRISTILVSSESLRYLLSKGTGLAQRRAWVPQDMILRTEAVGMFLMPTGFAHNSLVSRPFLTRKVSNRSSQRAPRIGQGVVSSIQLLVWSTVRSNLGQTWSTLVKLGQSSPNSGKCIPDLVLRVFGHSGPLVGSETAWSNLGQTWSTLVKLGQTSGKCAPNPILRLFDVASPRRIRPAWFGLPRFACRHPRKSRG</sequence>
<gene>
    <name evidence="1" type="ORF">FSB_LOCUS29521</name>
</gene>
<name>A0A2N9GQD9_FAGSY</name>
<organism evidence="1">
    <name type="scientific">Fagus sylvatica</name>
    <name type="common">Beechnut</name>
    <dbReference type="NCBI Taxonomy" id="28930"/>
    <lineage>
        <taxon>Eukaryota</taxon>
        <taxon>Viridiplantae</taxon>
        <taxon>Streptophyta</taxon>
        <taxon>Embryophyta</taxon>
        <taxon>Tracheophyta</taxon>
        <taxon>Spermatophyta</taxon>
        <taxon>Magnoliopsida</taxon>
        <taxon>eudicotyledons</taxon>
        <taxon>Gunneridae</taxon>
        <taxon>Pentapetalae</taxon>
        <taxon>rosids</taxon>
        <taxon>fabids</taxon>
        <taxon>Fagales</taxon>
        <taxon>Fagaceae</taxon>
        <taxon>Fagus</taxon>
    </lineage>
</organism>
<evidence type="ECO:0000313" key="1">
    <source>
        <dbReference type="EMBL" id="SPD01639.1"/>
    </source>
</evidence>
<proteinExistence type="predicted"/>
<dbReference type="EMBL" id="OIVN01002223">
    <property type="protein sequence ID" value="SPD01639.1"/>
    <property type="molecule type" value="Genomic_DNA"/>
</dbReference>
<accession>A0A2N9GQD9</accession>
<dbReference type="AlphaFoldDB" id="A0A2N9GQD9"/>
<protein>
    <submittedName>
        <fullName evidence="1">Uncharacterized protein</fullName>
    </submittedName>
</protein>